<dbReference type="SUPFAM" id="SSF52540">
    <property type="entry name" value="P-loop containing nucleoside triphosphate hydrolases"/>
    <property type="match status" value="2"/>
</dbReference>
<dbReference type="InterPro" id="IPR027417">
    <property type="entry name" value="P-loop_NTPase"/>
</dbReference>
<dbReference type="HOGENOM" id="CLU_336583_0_0_1"/>
<dbReference type="Pfam" id="PF20720">
    <property type="entry name" value="nSTAND3"/>
    <property type="match status" value="1"/>
</dbReference>
<accession>K1PY52</accession>
<dbReference type="AlphaFoldDB" id="K1PY52"/>
<dbReference type="InParanoid" id="K1PY52"/>
<evidence type="ECO:0000259" key="1">
    <source>
        <dbReference type="Pfam" id="PF20720"/>
    </source>
</evidence>
<feature type="domain" description="Novel STAND NTPase 3" evidence="1">
    <location>
        <begin position="262"/>
        <end position="402"/>
    </location>
</feature>
<name>K1PY52_MAGGI</name>
<protein>
    <recommendedName>
        <fullName evidence="1">Novel STAND NTPase 3 domain-containing protein</fullName>
    </recommendedName>
</protein>
<organism evidence="2">
    <name type="scientific">Magallana gigas</name>
    <name type="common">Pacific oyster</name>
    <name type="synonym">Crassostrea gigas</name>
    <dbReference type="NCBI Taxonomy" id="29159"/>
    <lineage>
        <taxon>Eukaryota</taxon>
        <taxon>Metazoa</taxon>
        <taxon>Spiralia</taxon>
        <taxon>Lophotrochozoa</taxon>
        <taxon>Mollusca</taxon>
        <taxon>Bivalvia</taxon>
        <taxon>Autobranchia</taxon>
        <taxon>Pteriomorphia</taxon>
        <taxon>Ostreida</taxon>
        <taxon>Ostreoidea</taxon>
        <taxon>Ostreidae</taxon>
        <taxon>Magallana</taxon>
    </lineage>
</organism>
<sequence>MASIACPLDQAEWKDRSRHCVSNEQSYHCLGDEYGNLVDACVDPVWIQPGHCPVFRSEEHRVESVVCQPSEYICPDAVYQSNQVFLYPACRMNTQTSNKPPLPPYTVAMSNQTNTPAPVPAEELASCGPACIGIAVAVPIILLLLGVVIVLFLIKRRSASRGGQKKPLPNILQRFQKSDKQDGTQIQLESEEQKKKLLDVKQKKPDMNNRDDLNPFLDDMMDEDNEETGPWDLFLKSLNLMVDKLYKPPSAENLGTRLRSLEAMSIVGKWGSGRTTLAKQAILECALNFVNSTCKFTTIDRVTDWKKGVHDDCVSFIYLPDCIKEWYTPSHVEDLAKSLTSLFVESRGKCFVILGVRDIVWEKFKHVLSQCDIFKEERLNFMQDKENLSSKDYREILHKQLHGNNAIVDVSEDIQVDDKSKKATLGSKNAELLVAKENSVIGLPELMALSINLNVKKLYKPTCVKTIGTRLKSLKALSIVGKWGSGRTTLAKQVILQCAQSFVNSTCKFTTIDRATSWKKGVHDGCVSFIYLPDCVKEWYTPSHVEDVAECLKDMLIRPSDQCYVVLSVNENTWSKYEHILSQCDIFKGKRLHFMHNKEIMSSNDYKEMLHVIVQNRVKLDSLTFKTSAILAAKENDVIGLPELMTLSCKNRRILNNVARFCAEPLSVIKDDLKQMSESPKISEKHKFVVLTYAMIHNGSFSLQKLNENMLRSIRTIFAVFSPPDDYFEDAVDKLMEEYLEISTDKETLCTQHEIITRILFEIVAEIKIEFLIQNCDSRLLLNCIRPATFTFSSMFSKFNKELVVGIEPGHHQALCERFKQIEIGGENEVRKHVIMEDAAFQRLMML</sequence>
<dbReference type="EMBL" id="JH816424">
    <property type="protein sequence ID" value="EKC21450.1"/>
    <property type="molecule type" value="Genomic_DNA"/>
</dbReference>
<gene>
    <name evidence="2" type="ORF">CGI_10003905</name>
</gene>
<reference evidence="2" key="1">
    <citation type="journal article" date="2012" name="Nature">
        <title>The oyster genome reveals stress adaptation and complexity of shell formation.</title>
        <authorList>
            <person name="Zhang G."/>
            <person name="Fang X."/>
            <person name="Guo X."/>
            <person name="Li L."/>
            <person name="Luo R."/>
            <person name="Xu F."/>
            <person name="Yang P."/>
            <person name="Zhang L."/>
            <person name="Wang X."/>
            <person name="Qi H."/>
            <person name="Xiong Z."/>
            <person name="Que H."/>
            <person name="Xie Y."/>
            <person name="Holland P.W."/>
            <person name="Paps J."/>
            <person name="Zhu Y."/>
            <person name="Wu F."/>
            <person name="Chen Y."/>
            <person name="Wang J."/>
            <person name="Peng C."/>
            <person name="Meng J."/>
            <person name="Yang L."/>
            <person name="Liu J."/>
            <person name="Wen B."/>
            <person name="Zhang N."/>
            <person name="Huang Z."/>
            <person name="Zhu Q."/>
            <person name="Feng Y."/>
            <person name="Mount A."/>
            <person name="Hedgecock D."/>
            <person name="Xu Z."/>
            <person name="Liu Y."/>
            <person name="Domazet-Loso T."/>
            <person name="Du Y."/>
            <person name="Sun X."/>
            <person name="Zhang S."/>
            <person name="Liu B."/>
            <person name="Cheng P."/>
            <person name="Jiang X."/>
            <person name="Li J."/>
            <person name="Fan D."/>
            <person name="Wang W."/>
            <person name="Fu W."/>
            <person name="Wang T."/>
            <person name="Wang B."/>
            <person name="Zhang J."/>
            <person name="Peng Z."/>
            <person name="Li Y."/>
            <person name="Li N."/>
            <person name="Wang J."/>
            <person name="Chen M."/>
            <person name="He Y."/>
            <person name="Tan F."/>
            <person name="Song X."/>
            <person name="Zheng Q."/>
            <person name="Huang R."/>
            <person name="Yang H."/>
            <person name="Du X."/>
            <person name="Chen L."/>
            <person name="Yang M."/>
            <person name="Gaffney P.M."/>
            <person name="Wang S."/>
            <person name="Luo L."/>
            <person name="She Z."/>
            <person name="Ming Y."/>
            <person name="Huang W."/>
            <person name="Zhang S."/>
            <person name="Huang B."/>
            <person name="Zhang Y."/>
            <person name="Qu T."/>
            <person name="Ni P."/>
            <person name="Miao G."/>
            <person name="Wang J."/>
            <person name="Wang Q."/>
            <person name="Steinberg C.E."/>
            <person name="Wang H."/>
            <person name="Li N."/>
            <person name="Qian L."/>
            <person name="Zhang G."/>
            <person name="Li Y."/>
            <person name="Yang H."/>
            <person name="Liu X."/>
            <person name="Wang J."/>
            <person name="Yin Y."/>
            <person name="Wang J."/>
        </authorList>
    </citation>
    <scope>NUCLEOTIDE SEQUENCE [LARGE SCALE GENOMIC DNA]</scope>
    <source>
        <strain evidence="2">05x7-T-G4-1.051#20</strain>
    </source>
</reference>
<evidence type="ECO:0000313" key="2">
    <source>
        <dbReference type="EMBL" id="EKC21450.1"/>
    </source>
</evidence>
<proteinExistence type="predicted"/>
<dbReference type="InterPro" id="IPR049050">
    <property type="entry name" value="nSTAND3"/>
</dbReference>